<gene>
    <name evidence="1" type="ORF">NUW58_g1692</name>
</gene>
<comment type="caution">
    <text evidence="1">The sequence shown here is derived from an EMBL/GenBank/DDBJ whole genome shotgun (WGS) entry which is preliminary data.</text>
</comment>
<evidence type="ECO:0000313" key="1">
    <source>
        <dbReference type="EMBL" id="KAJ2993931.1"/>
    </source>
</evidence>
<keyword evidence="2" id="KW-1185">Reference proteome</keyword>
<reference evidence="1" key="1">
    <citation type="submission" date="2022-10" db="EMBL/GenBank/DDBJ databases">
        <title>Genome Sequence of Xylaria curta.</title>
        <authorList>
            <person name="Buettner E."/>
        </authorList>
    </citation>
    <scope>NUCLEOTIDE SEQUENCE</scope>
    <source>
        <strain evidence="1">Babe10</strain>
    </source>
</reference>
<name>A0ACC1PJ02_9PEZI</name>
<proteinExistence type="predicted"/>
<dbReference type="Proteomes" id="UP001143856">
    <property type="component" value="Unassembled WGS sequence"/>
</dbReference>
<dbReference type="EMBL" id="JAPDGR010000194">
    <property type="protein sequence ID" value="KAJ2993931.1"/>
    <property type="molecule type" value="Genomic_DNA"/>
</dbReference>
<sequence>MKLLFILPASLTGLILAQAIPPSVYVLMPNSPILTALSSVFNTLGYSHSELAISVSSNAALEVDQRPLTYTILAPGAAYKNISRADPSAKFILPITRSTVSSWFGLLQTQIGQELQSDEYTDSIRAFFADKTSSDGKPRLFELDVFPAESHTQAETWVALCDFLGLGYSIVERLKLWQFPG</sequence>
<evidence type="ECO:0000313" key="2">
    <source>
        <dbReference type="Proteomes" id="UP001143856"/>
    </source>
</evidence>
<protein>
    <submittedName>
        <fullName evidence="1">Uncharacterized protein</fullName>
    </submittedName>
</protein>
<accession>A0ACC1PJ02</accession>
<organism evidence="1 2">
    <name type="scientific">Xylaria curta</name>
    <dbReference type="NCBI Taxonomy" id="42375"/>
    <lineage>
        <taxon>Eukaryota</taxon>
        <taxon>Fungi</taxon>
        <taxon>Dikarya</taxon>
        <taxon>Ascomycota</taxon>
        <taxon>Pezizomycotina</taxon>
        <taxon>Sordariomycetes</taxon>
        <taxon>Xylariomycetidae</taxon>
        <taxon>Xylariales</taxon>
        <taxon>Xylariaceae</taxon>
        <taxon>Xylaria</taxon>
    </lineage>
</organism>